<proteinExistence type="predicted"/>
<dbReference type="InterPro" id="IPR006311">
    <property type="entry name" value="TAT_signal"/>
</dbReference>
<dbReference type="PROSITE" id="PS51318">
    <property type="entry name" value="TAT"/>
    <property type="match status" value="1"/>
</dbReference>
<dbReference type="PANTHER" id="PTHR11709:SF2">
    <property type="entry name" value="MULTICOPPER OXIDASE LPR1"/>
    <property type="match status" value="1"/>
</dbReference>
<dbReference type="PROSITE" id="PS00080">
    <property type="entry name" value="MULTICOPPER_OXIDASE2"/>
    <property type="match status" value="1"/>
</dbReference>
<keyword evidence="1" id="KW-0479">Metal-binding</keyword>
<evidence type="ECO:0000256" key="2">
    <source>
        <dbReference type="ARBA" id="ARBA00023002"/>
    </source>
</evidence>
<sequence length="476" mass="52709">MSEGRCTPSRRAVLAGALGSASLLAGGRWPALAADGAREFALDIGPAEVQIAPQPAPATRIWSYNGALPGPELRVRQGERLRVIVTNTLDEPTTVHWHGIRLPNAMDGVPHLTQAPIAPGGRFVYEFDAVDAGTFWYHPHMRSAEQTARGLYGPLIIEERDPPRVDRDITWVLDDWRLARSAQITEDFGHFHDITHAGRIGNTVTINGAIPETFKVRRGERIRLRLINAANARNFALDLGAHAPVIVALDGQPVEPHTPRGGMVVLGPAMRVDLILDMMEPAGSRTRVVDRFYQGRDYRLVDFVYDEEPLRDAPPDWTLALPANPLTEPDVANATRHEISFTGGAMGGMRGAQVRGEWRDMRSMVRAGLAWAINGVAAHGHVMEPMVTMQRGTTHILDMVNQSAFFHPIHLHGHHFRVLSRNGEPVRHKPWQDTVLMAPDDRVEVAFVADNPGDWMFHCHIPEHMEAGMMGVVRVT</sequence>
<dbReference type="Pfam" id="PF00394">
    <property type="entry name" value="Cu-oxidase"/>
    <property type="match status" value="1"/>
</dbReference>
<keyword evidence="3" id="KW-0732">Signal</keyword>
<evidence type="ECO:0000259" key="4">
    <source>
        <dbReference type="Pfam" id="PF00394"/>
    </source>
</evidence>
<evidence type="ECO:0000259" key="5">
    <source>
        <dbReference type="Pfam" id="PF07731"/>
    </source>
</evidence>
<dbReference type="InterPro" id="IPR011706">
    <property type="entry name" value="Cu-oxidase_C"/>
</dbReference>
<evidence type="ECO:0000259" key="6">
    <source>
        <dbReference type="Pfam" id="PF07732"/>
    </source>
</evidence>
<keyword evidence="2" id="KW-0560">Oxidoreductase</keyword>
<name>A0A397Q3F5_9HYPH</name>
<dbReference type="PROSITE" id="PS00079">
    <property type="entry name" value="MULTICOPPER_OXIDASE1"/>
    <property type="match status" value="1"/>
</dbReference>
<dbReference type="InterPro" id="IPR001117">
    <property type="entry name" value="Cu-oxidase_2nd"/>
</dbReference>
<organism evidence="7 8">
    <name type="scientific">Dichotomicrobium thermohalophilum</name>
    <dbReference type="NCBI Taxonomy" id="933063"/>
    <lineage>
        <taxon>Bacteria</taxon>
        <taxon>Pseudomonadati</taxon>
        <taxon>Pseudomonadota</taxon>
        <taxon>Alphaproteobacteria</taxon>
        <taxon>Hyphomicrobiales</taxon>
        <taxon>Hyphomicrobiaceae</taxon>
        <taxon>Dichotomicrobium</taxon>
    </lineage>
</organism>
<evidence type="ECO:0000256" key="1">
    <source>
        <dbReference type="ARBA" id="ARBA00022723"/>
    </source>
</evidence>
<evidence type="ECO:0000256" key="3">
    <source>
        <dbReference type="SAM" id="SignalP"/>
    </source>
</evidence>
<dbReference type="InterPro" id="IPR045087">
    <property type="entry name" value="Cu-oxidase_fam"/>
</dbReference>
<dbReference type="CDD" id="cd13885">
    <property type="entry name" value="CuRO_2_CumA_like"/>
    <property type="match status" value="1"/>
</dbReference>
<gene>
    <name evidence="7" type="ORF">BXY53_0637</name>
</gene>
<evidence type="ECO:0000313" key="8">
    <source>
        <dbReference type="Proteomes" id="UP000266273"/>
    </source>
</evidence>
<dbReference type="InterPro" id="IPR033138">
    <property type="entry name" value="Cu_oxidase_CS"/>
</dbReference>
<dbReference type="Gene3D" id="2.60.40.420">
    <property type="entry name" value="Cupredoxins - blue copper proteins"/>
    <property type="match status" value="3"/>
</dbReference>
<dbReference type="Pfam" id="PF07731">
    <property type="entry name" value="Cu-oxidase_2"/>
    <property type="match status" value="1"/>
</dbReference>
<dbReference type="Pfam" id="PF07732">
    <property type="entry name" value="Cu-oxidase_3"/>
    <property type="match status" value="1"/>
</dbReference>
<feature type="domain" description="Plastocyanin-like" evidence="4">
    <location>
        <begin position="168"/>
        <end position="280"/>
    </location>
</feature>
<dbReference type="GO" id="GO:0016491">
    <property type="term" value="F:oxidoreductase activity"/>
    <property type="evidence" value="ECO:0007669"/>
    <property type="project" value="UniProtKB-KW"/>
</dbReference>
<dbReference type="CDD" id="cd13906">
    <property type="entry name" value="CuRO_3_CumA_like"/>
    <property type="match status" value="1"/>
</dbReference>
<accession>A0A397Q3F5</accession>
<dbReference type="SUPFAM" id="SSF49503">
    <property type="entry name" value="Cupredoxins"/>
    <property type="match status" value="3"/>
</dbReference>
<dbReference type="InterPro" id="IPR002355">
    <property type="entry name" value="Cu_oxidase_Cu_BS"/>
</dbReference>
<dbReference type="AlphaFoldDB" id="A0A397Q3F5"/>
<feature type="chain" id="PRO_5017282701" evidence="3">
    <location>
        <begin position="34"/>
        <end position="476"/>
    </location>
</feature>
<feature type="signal peptide" evidence="3">
    <location>
        <begin position="1"/>
        <end position="33"/>
    </location>
</feature>
<protein>
    <submittedName>
        <fullName evidence="7">FtsP/CotA-like multicopper oxidase with cupredoxin domain</fullName>
    </submittedName>
</protein>
<dbReference type="PANTHER" id="PTHR11709">
    <property type="entry name" value="MULTI-COPPER OXIDASE"/>
    <property type="match status" value="1"/>
</dbReference>
<keyword evidence="8" id="KW-1185">Reference proteome</keyword>
<reference evidence="7 8" key="1">
    <citation type="submission" date="2018-08" db="EMBL/GenBank/DDBJ databases">
        <title>Genomic Encyclopedia of Archaeal and Bacterial Type Strains, Phase II (KMG-II): from individual species to whole genera.</title>
        <authorList>
            <person name="Goeker M."/>
        </authorList>
    </citation>
    <scope>NUCLEOTIDE SEQUENCE [LARGE SCALE GENOMIC DNA]</scope>
    <source>
        <strain evidence="7 8">DSM 5002</strain>
    </source>
</reference>
<dbReference type="EMBL" id="QXDF01000001">
    <property type="protein sequence ID" value="RIA55568.1"/>
    <property type="molecule type" value="Genomic_DNA"/>
</dbReference>
<dbReference type="Proteomes" id="UP000266273">
    <property type="component" value="Unassembled WGS sequence"/>
</dbReference>
<dbReference type="InterPro" id="IPR008972">
    <property type="entry name" value="Cupredoxin"/>
</dbReference>
<dbReference type="CDD" id="cd13861">
    <property type="entry name" value="CuRO_1_CumA_like"/>
    <property type="match status" value="1"/>
</dbReference>
<dbReference type="OrthoDB" id="9757546at2"/>
<dbReference type="RefSeq" id="WP_119060457.1">
    <property type="nucleotide sequence ID" value="NZ_QXDF01000001.1"/>
</dbReference>
<dbReference type="GO" id="GO:0005507">
    <property type="term" value="F:copper ion binding"/>
    <property type="evidence" value="ECO:0007669"/>
    <property type="project" value="InterPro"/>
</dbReference>
<dbReference type="InterPro" id="IPR011707">
    <property type="entry name" value="Cu-oxidase-like_N"/>
</dbReference>
<dbReference type="GO" id="GO:0030288">
    <property type="term" value="C:outer membrane-bounded periplasmic space"/>
    <property type="evidence" value="ECO:0007669"/>
    <property type="project" value="TreeGrafter"/>
</dbReference>
<feature type="domain" description="Plastocyanin-like" evidence="5">
    <location>
        <begin position="381"/>
        <end position="475"/>
    </location>
</feature>
<comment type="caution">
    <text evidence="7">The sequence shown here is derived from an EMBL/GenBank/DDBJ whole genome shotgun (WGS) entry which is preliminary data.</text>
</comment>
<evidence type="ECO:0000313" key="7">
    <source>
        <dbReference type="EMBL" id="RIA55568.1"/>
    </source>
</evidence>
<feature type="domain" description="Plastocyanin-like" evidence="6">
    <location>
        <begin position="49"/>
        <end position="160"/>
    </location>
</feature>